<name>A0A2V1GYW0_9GAMM</name>
<gene>
    <name evidence="1" type="ORF">DC094_02680</name>
</gene>
<keyword evidence="2" id="KW-1185">Reference proteome</keyword>
<dbReference type="AlphaFoldDB" id="A0A2V1GYW0"/>
<accession>A0A2V1GYW0</accession>
<comment type="caution">
    <text evidence="1">The sequence shown here is derived from an EMBL/GenBank/DDBJ whole genome shotgun (WGS) entry which is preliminary data.</text>
</comment>
<dbReference type="RefSeq" id="WP_116685535.1">
    <property type="nucleotide sequence ID" value="NZ_CAWNYD010000001.1"/>
</dbReference>
<evidence type="ECO:0000313" key="2">
    <source>
        <dbReference type="Proteomes" id="UP000244906"/>
    </source>
</evidence>
<sequence length="65" mass="7254">MALEKIALKNSVLQQIARPIARFAEWDRRLKIMVARNKSHNRVAAIVISRVCDASFCSVKVAMAG</sequence>
<protein>
    <submittedName>
        <fullName evidence="1">Uncharacterized protein</fullName>
    </submittedName>
</protein>
<dbReference type="EMBL" id="QDDL01000001">
    <property type="protein sequence ID" value="PVZ71946.1"/>
    <property type="molecule type" value="Genomic_DNA"/>
</dbReference>
<organism evidence="1 2">
    <name type="scientific">Pelagibaculum spongiae</name>
    <dbReference type="NCBI Taxonomy" id="2080658"/>
    <lineage>
        <taxon>Bacteria</taxon>
        <taxon>Pseudomonadati</taxon>
        <taxon>Pseudomonadota</taxon>
        <taxon>Gammaproteobacteria</taxon>
        <taxon>Oceanospirillales</taxon>
        <taxon>Pelagibaculum</taxon>
    </lineage>
</organism>
<dbReference type="Proteomes" id="UP000244906">
    <property type="component" value="Unassembled WGS sequence"/>
</dbReference>
<reference evidence="1 2" key="1">
    <citation type="submission" date="2018-04" db="EMBL/GenBank/DDBJ databases">
        <title>Thalassorhabdus spongiae gen. nov., sp. nov., isolated from a marine sponge in South-West Iceland.</title>
        <authorList>
            <person name="Knobloch S."/>
            <person name="Daussin A."/>
            <person name="Johannsson R."/>
            <person name="Marteinsson V.T."/>
        </authorList>
    </citation>
    <scope>NUCLEOTIDE SEQUENCE [LARGE SCALE GENOMIC DNA]</scope>
    <source>
        <strain evidence="1 2">Hp12</strain>
    </source>
</reference>
<evidence type="ECO:0000313" key="1">
    <source>
        <dbReference type="EMBL" id="PVZ71946.1"/>
    </source>
</evidence>
<proteinExistence type="predicted"/>